<dbReference type="AlphaFoldDB" id="A0A1T5D7V5"/>
<dbReference type="InterPro" id="IPR052339">
    <property type="entry name" value="Fe-S_Maturation_MIP18"/>
</dbReference>
<keyword evidence="3" id="KW-1185">Reference proteome</keyword>
<proteinExistence type="predicted"/>
<accession>A0A1T5D7V5</accession>
<gene>
    <name evidence="2" type="ORF">SAMN05660841_01829</name>
</gene>
<sequence length="110" mass="11970">MEIALNSPFAQQQIKAQTALMQVIDPELGINIIDLGLVYAIDFSQAATIVVVMTFSTPHCPLGDAIKQGVTHVLGIAFPDHLIDIQIVWEPEWNADMITDEGKTALGINN</sequence>
<dbReference type="STRING" id="1513896.SAMN05660841_01829"/>
<dbReference type="InterPro" id="IPR034904">
    <property type="entry name" value="FSCA_dom_sf"/>
</dbReference>
<dbReference type="InterPro" id="IPR002744">
    <property type="entry name" value="MIP18-like"/>
</dbReference>
<name>A0A1T5D7V5_9SPHI</name>
<dbReference type="PANTHER" id="PTHR42831:SF1">
    <property type="entry name" value="FE-S PROTEIN MATURATION AUXILIARY FACTOR YITW"/>
    <property type="match status" value="1"/>
</dbReference>
<organism evidence="2 3">
    <name type="scientific">Sphingobacterium nematocida</name>
    <dbReference type="NCBI Taxonomy" id="1513896"/>
    <lineage>
        <taxon>Bacteria</taxon>
        <taxon>Pseudomonadati</taxon>
        <taxon>Bacteroidota</taxon>
        <taxon>Sphingobacteriia</taxon>
        <taxon>Sphingobacteriales</taxon>
        <taxon>Sphingobacteriaceae</taxon>
        <taxon>Sphingobacterium</taxon>
    </lineage>
</organism>
<reference evidence="3" key="1">
    <citation type="submission" date="2017-02" db="EMBL/GenBank/DDBJ databases">
        <authorList>
            <person name="Varghese N."/>
            <person name="Submissions S."/>
        </authorList>
    </citation>
    <scope>NUCLEOTIDE SEQUENCE [LARGE SCALE GENOMIC DNA]</scope>
    <source>
        <strain evidence="3">DSM 24091</strain>
    </source>
</reference>
<evidence type="ECO:0000259" key="1">
    <source>
        <dbReference type="Pfam" id="PF01883"/>
    </source>
</evidence>
<dbReference type="RefSeq" id="WP_033562641.1">
    <property type="nucleotide sequence ID" value="NZ_FUZF01000006.1"/>
</dbReference>
<dbReference type="SUPFAM" id="SSF117916">
    <property type="entry name" value="Fe-S cluster assembly (FSCA) domain-like"/>
    <property type="match status" value="1"/>
</dbReference>
<dbReference type="Proteomes" id="UP000190150">
    <property type="component" value="Unassembled WGS sequence"/>
</dbReference>
<dbReference type="EMBL" id="FUZF01000006">
    <property type="protein sequence ID" value="SKB67868.1"/>
    <property type="molecule type" value="Genomic_DNA"/>
</dbReference>
<dbReference type="Pfam" id="PF01883">
    <property type="entry name" value="FeS_assembly_P"/>
    <property type="match status" value="1"/>
</dbReference>
<dbReference type="Gene3D" id="3.30.300.130">
    <property type="entry name" value="Fe-S cluster assembly (FSCA)"/>
    <property type="match status" value="1"/>
</dbReference>
<dbReference type="OrthoDB" id="9805360at2"/>
<dbReference type="PANTHER" id="PTHR42831">
    <property type="entry name" value="FE-S PROTEIN MATURATION AUXILIARY FACTOR YITW"/>
    <property type="match status" value="1"/>
</dbReference>
<feature type="domain" description="MIP18 family-like" evidence="1">
    <location>
        <begin position="17"/>
        <end position="79"/>
    </location>
</feature>
<protein>
    <submittedName>
        <fullName evidence="2">Metal-sulfur cluster biosynthetic enzyme</fullName>
    </submittedName>
</protein>
<evidence type="ECO:0000313" key="2">
    <source>
        <dbReference type="EMBL" id="SKB67868.1"/>
    </source>
</evidence>
<evidence type="ECO:0000313" key="3">
    <source>
        <dbReference type="Proteomes" id="UP000190150"/>
    </source>
</evidence>